<accession>A0A1I3NSH9</accession>
<feature type="region of interest" description="Disordered" evidence="1">
    <location>
        <begin position="16"/>
        <end position="59"/>
    </location>
</feature>
<feature type="compositionally biased region" description="Basic and acidic residues" evidence="1">
    <location>
        <begin position="29"/>
        <end position="38"/>
    </location>
</feature>
<feature type="compositionally biased region" description="Low complexity" evidence="1">
    <location>
        <begin position="39"/>
        <end position="59"/>
    </location>
</feature>
<dbReference type="AlphaFoldDB" id="A0A1I3NSH9"/>
<dbReference type="RefSeq" id="WP_074888192.1">
    <property type="nucleotide sequence ID" value="NZ_FORC01000004.1"/>
</dbReference>
<dbReference type="OrthoDB" id="7030752at2"/>
<dbReference type="EMBL" id="FORC01000004">
    <property type="protein sequence ID" value="SFJ12268.1"/>
    <property type="molecule type" value="Genomic_DNA"/>
</dbReference>
<reference evidence="3" key="1">
    <citation type="submission" date="2016-10" db="EMBL/GenBank/DDBJ databases">
        <authorList>
            <person name="Varghese N."/>
            <person name="Submissions S."/>
        </authorList>
    </citation>
    <scope>NUCLEOTIDE SEQUENCE [LARGE SCALE GENOMIC DNA]</scope>
    <source>
        <strain evidence="3">LMG 22563</strain>
    </source>
</reference>
<dbReference type="Proteomes" id="UP000183018">
    <property type="component" value="Unassembled WGS sequence"/>
</dbReference>
<evidence type="ECO:0000256" key="1">
    <source>
        <dbReference type="SAM" id="MobiDB-lite"/>
    </source>
</evidence>
<keyword evidence="3" id="KW-1185">Reference proteome</keyword>
<evidence type="ECO:0000313" key="2">
    <source>
        <dbReference type="EMBL" id="SFJ12268.1"/>
    </source>
</evidence>
<protein>
    <submittedName>
        <fullName evidence="2">Uncharacterized protein</fullName>
    </submittedName>
</protein>
<dbReference type="STRING" id="289370.SAMN05216602_4000"/>
<sequence length="59" mass="6272">MKLKAITPQYVEGRLVPPGKQFETTDANGARRIEEGGAKPETPTTTKTTKAKASAEAAQ</sequence>
<gene>
    <name evidence="2" type="ORF">SAMN05216602_4000</name>
</gene>
<proteinExistence type="predicted"/>
<evidence type="ECO:0000313" key="3">
    <source>
        <dbReference type="Proteomes" id="UP000183018"/>
    </source>
</evidence>
<organism evidence="2 3">
    <name type="scientific">Phytopseudomonas argentinensis</name>
    <dbReference type="NCBI Taxonomy" id="289370"/>
    <lineage>
        <taxon>Bacteria</taxon>
        <taxon>Pseudomonadati</taxon>
        <taxon>Pseudomonadota</taxon>
        <taxon>Gammaproteobacteria</taxon>
        <taxon>Pseudomonadales</taxon>
        <taxon>Pseudomonadaceae</taxon>
        <taxon>Phytopseudomonas</taxon>
    </lineage>
</organism>
<name>A0A1I3NSH9_9GAMM</name>